<dbReference type="GO" id="GO:0016747">
    <property type="term" value="F:acyltransferase activity, transferring groups other than amino-acyl groups"/>
    <property type="evidence" value="ECO:0007669"/>
    <property type="project" value="UniProtKB-ARBA"/>
</dbReference>
<dbReference type="RefSeq" id="WP_100203671.1">
    <property type="nucleotide sequence ID" value="NZ_PGGW01000063.1"/>
</dbReference>
<dbReference type="AlphaFoldDB" id="A0A2M8LUN2"/>
<keyword evidence="2" id="KW-1185">Reference proteome</keyword>
<dbReference type="Proteomes" id="UP000230407">
    <property type="component" value="Unassembled WGS sequence"/>
</dbReference>
<protein>
    <recommendedName>
        <fullName evidence="3">3-oxoacyl-ACP synthase</fullName>
    </recommendedName>
</protein>
<accession>A0A2M8LUN2</accession>
<dbReference type="SUPFAM" id="SSF53901">
    <property type="entry name" value="Thiolase-like"/>
    <property type="match status" value="2"/>
</dbReference>
<evidence type="ECO:0000313" key="1">
    <source>
        <dbReference type="EMBL" id="PJE95660.1"/>
    </source>
</evidence>
<name>A0A2M8LUN2_9ACTN</name>
<sequence length="409" mass="42990">MPDGSEFWSGLDSTDRIAVKAVCAIVPGYGPVGKEFGTLVPTDGILGGIRPARSQTGESDLPVSFLKDKLGIESVATTHATAAVARAAVAGDLDWTEAAARIPRPDTNPDVLAMITRAMDTALSRHEEASGSRLARDRSIAGHIHFGAVTDNAASFALPAGRRAVGCHKPGLPVDIMLSGCAGLLVALRHARFLLRHTAARHDPDAYVLITAASDLMPFAHARGRAPATHRADINSWLFQAIFGEGAGAVVVGHADGSGHDWLVEDVRWRTVADDWRVNLAGGSTPHMTIRAREVSSTFRGHVPGVARQGLSALGLSTFDDLHRLCIHESNPNLVSGVVGELGVPPGLVHSISSHVGTLAGVSAFSLLDEALRTHQQTPGARDSVVCALIGETCHAVIAGHLALRHITR</sequence>
<dbReference type="Gene3D" id="3.40.47.10">
    <property type="match status" value="2"/>
</dbReference>
<reference evidence="1 2" key="1">
    <citation type="submission" date="2017-11" db="EMBL/GenBank/DDBJ databases">
        <title>Streptomyces carmine sp. nov., a novel actinomycete isolated from Sophora alopecuroides in Xinjiang, China.</title>
        <authorList>
            <person name="Wang Y."/>
            <person name="Luo X."/>
            <person name="Wan C."/>
            <person name="Zhang L."/>
        </authorList>
    </citation>
    <scope>NUCLEOTIDE SEQUENCE [LARGE SCALE GENOMIC DNA]</scope>
    <source>
        <strain evidence="1 2">TRM SA0054</strain>
    </source>
</reference>
<dbReference type="EMBL" id="PGGW01000063">
    <property type="protein sequence ID" value="PJE95660.1"/>
    <property type="molecule type" value="Genomic_DNA"/>
</dbReference>
<comment type="caution">
    <text evidence="1">The sequence shown here is derived from an EMBL/GenBank/DDBJ whole genome shotgun (WGS) entry which is preliminary data.</text>
</comment>
<evidence type="ECO:0008006" key="3">
    <source>
        <dbReference type="Google" id="ProtNLM"/>
    </source>
</evidence>
<proteinExistence type="predicted"/>
<evidence type="ECO:0000313" key="2">
    <source>
        <dbReference type="Proteomes" id="UP000230407"/>
    </source>
</evidence>
<gene>
    <name evidence="1" type="ORF">CUT44_22095</name>
</gene>
<dbReference type="InterPro" id="IPR016039">
    <property type="entry name" value="Thiolase-like"/>
</dbReference>
<organism evidence="1 2">
    <name type="scientific">Streptomyces carminius</name>
    <dbReference type="NCBI Taxonomy" id="2665496"/>
    <lineage>
        <taxon>Bacteria</taxon>
        <taxon>Bacillati</taxon>
        <taxon>Actinomycetota</taxon>
        <taxon>Actinomycetes</taxon>
        <taxon>Kitasatosporales</taxon>
        <taxon>Streptomycetaceae</taxon>
        <taxon>Streptomyces</taxon>
    </lineage>
</organism>